<sequence>MREQPLVSIIIPTYNRAHLIGETLDSVLAQTYPNWECIIVDDGSTDNTDEVVGAYVEKDARFKYYHRPEEHLPGGNGARNFGFKMSKGEYVNWLDSDDLLSPYFLSNKELEFLNGNFDAIVSLSQTFNKISGDGSILWNILPDNKDQLQLNNLVNDFLKQNMLWPPIAIVWKKTFFDKKKELWNEHLKSWQDWEFHIKMLLEKPNLHFKSCDIDTFYRIDSSDKISTKAKDKQFFINLKNSIDAVILLLKSKALIDIFSSEIKNLIARVLIRLPIQNGYYKFSLLSALKYTFFLKSLFPIKSLILELARQYSISRKISSFLYKSYKEKIKFDTTFMKLTKENLK</sequence>
<comment type="caution">
    <text evidence="2">The sequence shown here is derived from an EMBL/GenBank/DDBJ whole genome shotgun (WGS) entry which is preliminary data.</text>
</comment>
<evidence type="ECO:0000313" key="3">
    <source>
        <dbReference type="Proteomes" id="UP000599179"/>
    </source>
</evidence>
<dbReference type="Gene3D" id="3.90.550.10">
    <property type="entry name" value="Spore Coat Polysaccharide Biosynthesis Protein SpsA, Chain A"/>
    <property type="match status" value="1"/>
</dbReference>
<organism evidence="2 3">
    <name type="scientific">Psychroflexus planctonicus</name>
    <dbReference type="NCBI Taxonomy" id="1526575"/>
    <lineage>
        <taxon>Bacteria</taxon>
        <taxon>Pseudomonadati</taxon>
        <taxon>Bacteroidota</taxon>
        <taxon>Flavobacteriia</taxon>
        <taxon>Flavobacteriales</taxon>
        <taxon>Flavobacteriaceae</taxon>
        <taxon>Psychroflexus</taxon>
    </lineage>
</organism>
<dbReference type="InterPro" id="IPR029044">
    <property type="entry name" value="Nucleotide-diphossugar_trans"/>
</dbReference>
<name>A0ABQ1SHQ6_9FLAO</name>
<gene>
    <name evidence="2" type="ORF">GCM10010832_10750</name>
</gene>
<feature type="domain" description="Glycosyltransferase 2-like" evidence="1">
    <location>
        <begin position="8"/>
        <end position="128"/>
    </location>
</feature>
<dbReference type="CDD" id="cd00761">
    <property type="entry name" value="Glyco_tranf_GTA_type"/>
    <property type="match status" value="1"/>
</dbReference>
<protein>
    <recommendedName>
        <fullName evidence="1">Glycosyltransferase 2-like domain-containing protein</fullName>
    </recommendedName>
</protein>
<dbReference type="Pfam" id="PF00535">
    <property type="entry name" value="Glycos_transf_2"/>
    <property type="match status" value="1"/>
</dbReference>
<evidence type="ECO:0000259" key="1">
    <source>
        <dbReference type="Pfam" id="PF00535"/>
    </source>
</evidence>
<dbReference type="RefSeq" id="WP_188458075.1">
    <property type="nucleotide sequence ID" value="NZ_BMGM01000004.1"/>
</dbReference>
<evidence type="ECO:0000313" key="2">
    <source>
        <dbReference type="EMBL" id="GGE32326.1"/>
    </source>
</evidence>
<keyword evidence="3" id="KW-1185">Reference proteome</keyword>
<dbReference type="PANTHER" id="PTHR22916:SF3">
    <property type="entry name" value="UDP-GLCNAC:BETAGAL BETA-1,3-N-ACETYLGLUCOSAMINYLTRANSFERASE-LIKE PROTEIN 1"/>
    <property type="match status" value="1"/>
</dbReference>
<reference evidence="3" key="1">
    <citation type="journal article" date="2019" name="Int. J. Syst. Evol. Microbiol.">
        <title>The Global Catalogue of Microorganisms (GCM) 10K type strain sequencing project: providing services to taxonomists for standard genome sequencing and annotation.</title>
        <authorList>
            <consortium name="The Broad Institute Genomics Platform"/>
            <consortium name="The Broad Institute Genome Sequencing Center for Infectious Disease"/>
            <person name="Wu L."/>
            <person name="Ma J."/>
        </authorList>
    </citation>
    <scope>NUCLEOTIDE SEQUENCE [LARGE SCALE GENOMIC DNA]</scope>
    <source>
        <strain evidence="3">CGMCC 1.12931</strain>
    </source>
</reference>
<dbReference type="Proteomes" id="UP000599179">
    <property type="component" value="Unassembled WGS sequence"/>
</dbReference>
<dbReference type="PANTHER" id="PTHR22916">
    <property type="entry name" value="GLYCOSYLTRANSFERASE"/>
    <property type="match status" value="1"/>
</dbReference>
<dbReference type="SUPFAM" id="SSF53448">
    <property type="entry name" value="Nucleotide-diphospho-sugar transferases"/>
    <property type="match status" value="1"/>
</dbReference>
<accession>A0ABQ1SHQ6</accession>
<proteinExistence type="predicted"/>
<dbReference type="InterPro" id="IPR001173">
    <property type="entry name" value="Glyco_trans_2-like"/>
</dbReference>
<dbReference type="EMBL" id="BMGM01000004">
    <property type="protein sequence ID" value="GGE32326.1"/>
    <property type="molecule type" value="Genomic_DNA"/>
</dbReference>